<gene>
    <name evidence="1" type="ORF">RT717_14925</name>
</gene>
<evidence type="ECO:0000313" key="1">
    <source>
        <dbReference type="EMBL" id="WOK04371.1"/>
    </source>
</evidence>
<evidence type="ECO:0008006" key="3">
    <source>
        <dbReference type="Google" id="ProtNLM"/>
    </source>
</evidence>
<accession>A0ABZ0IKS9</accession>
<name>A0ABZ0IKS9_9BACT</name>
<reference evidence="1 2" key="1">
    <citation type="journal article" date="2023" name="Microbiol. Resour. Announc.">
        <title>Complete Genome Sequence of Imperialibacter roseus strain P4T.</title>
        <authorList>
            <person name="Tizabi D.R."/>
            <person name="Bachvaroff T."/>
            <person name="Hill R.T."/>
        </authorList>
    </citation>
    <scope>NUCLEOTIDE SEQUENCE [LARGE SCALE GENOMIC DNA]</scope>
    <source>
        <strain evidence="1 2">P4T</strain>
    </source>
</reference>
<keyword evidence="2" id="KW-1185">Reference proteome</keyword>
<proteinExistence type="predicted"/>
<dbReference type="EMBL" id="CP136051">
    <property type="protein sequence ID" value="WOK04371.1"/>
    <property type="molecule type" value="Genomic_DNA"/>
</dbReference>
<evidence type="ECO:0000313" key="2">
    <source>
        <dbReference type="Proteomes" id="UP001302349"/>
    </source>
</evidence>
<protein>
    <recommendedName>
        <fullName evidence="3">DUF2281 domain-containing protein</fullName>
    </recommendedName>
</protein>
<sequence length="67" mass="7992">MRTITIDIINEKAISLLKDLELLKLIRVRKEKLVDKTTNWAKYKGAMTKQPLHDIDKQLDDLRDEWE</sequence>
<dbReference type="RefSeq" id="WP_317487182.1">
    <property type="nucleotide sequence ID" value="NZ_CP136051.1"/>
</dbReference>
<dbReference type="Proteomes" id="UP001302349">
    <property type="component" value="Chromosome"/>
</dbReference>
<organism evidence="1 2">
    <name type="scientific">Imperialibacter roseus</name>
    <dbReference type="NCBI Taxonomy" id="1324217"/>
    <lineage>
        <taxon>Bacteria</taxon>
        <taxon>Pseudomonadati</taxon>
        <taxon>Bacteroidota</taxon>
        <taxon>Cytophagia</taxon>
        <taxon>Cytophagales</taxon>
        <taxon>Flammeovirgaceae</taxon>
        <taxon>Imperialibacter</taxon>
    </lineage>
</organism>